<protein>
    <submittedName>
        <fullName evidence="1">Uncharacterized protein</fullName>
    </submittedName>
</protein>
<gene>
    <name evidence="1" type="ORF">Vadar_015629</name>
</gene>
<sequence length="91" mass="10494">MGNTVVWKNRGTKEKQQLRCLVLLDVEENKVGELSEAVEDASLNCYEVIKESWQEPEGLLAIKEGLAELTRNFRLASKFHDTNKERKTEEE</sequence>
<accession>A0ACB7XHS4</accession>
<comment type="caution">
    <text evidence="1">The sequence shown here is derived from an EMBL/GenBank/DDBJ whole genome shotgun (WGS) entry which is preliminary data.</text>
</comment>
<keyword evidence="2" id="KW-1185">Reference proteome</keyword>
<evidence type="ECO:0000313" key="2">
    <source>
        <dbReference type="Proteomes" id="UP000828048"/>
    </source>
</evidence>
<name>A0ACB7XHS4_9ERIC</name>
<proteinExistence type="predicted"/>
<organism evidence="1 2">
    <name type="scientific">Vaccinium darrowii</name>
    <dbReference type="NCBI Taxonomy" id="229202"/>
    <lineage>
        <taxon>Eukaryota</taxon>
        <taxon>Viridiplantae</taxon>
        <taxon>Streptophyta</taxon>
        <taxon>Embryophyta</taxon>
        <taxon>Tracheophyta</taxon>
        <taxon>Spermatophyta</taxon>
        <taxon>Magnoliopsida</taxon>
        <taxon>eudicotyledons</taxon>
        <taxon>Gunneridae</taxon>
        <taxon>Pentapetalae</taxon>
        <taxon>asterids</taxon>
        <taxon>Ericales</taxon>
        <taxon>Ericaceae</taxon>
        <taxon>Vaccinioideae</taxon>
        <taxon>Vaccinieae</taxon>
        <taxon>Vaccinium</taxon>
    </lineage>
</organism>
<dbReference type="EMBL" id="CM037160">
    <property type="protein sequence ID" value="KAH7840330.1"/>
    <property type="molecule type" value="Genomic_DNA"/>
</dbReference>
<reference evidence="1 2" key="1">
    <citation type="journal article" date="2021" name="Hortic Res">
        <title>High-quality reference genome and annotation aids understanding of berry development for evergreen blueberry (Vaccinium darrowii).</title>
        <authorList>
            <person name="Yu J."/>
            <person name="Hulse-Kemp A.M."/>
            <person name="Babiker E."/>
            <person name="Staton M."/>
        </authorList>
    </citation>
    <scope>NUCLEOTIDE SEQUENCE [LARGE SCALE GENOMIC DNA]</scope>
    <source>
        <strain evidence="2">cv. NJ 8807/NJ 8810</strain>
        <tissue evidence="1">Young leaf</tissue>
    </source>
</reference>
<dbReference type="Proteomes" id="UP000828048">
    <property type="component" value="Chromosome 10"/>
</dbReference>
<evidence type="ECO:0000313" key="1">
    <source>
        <dbReference type="EMBL" id="KAH7840330.1"/>
    </source>
</evidence>